<keyword evidence="1" id="KW-0732">Signal</keyword>
<keyword evidence="2" id="KW-0946">Virion</keyword>
<dbReference type="EMBL" id="JACIIZ010000014">
    <property type="protein sequence ID" value="MBB6253969.1"/>
    <property type="molecule type" value="Genomic_DNA"/>
</dbReference>
<accession>A0A7X0B1C6</accession>
<reference evidence="2 3" key="1">
    <citation type="submission" date="2020-08" db="EMBL/GenBank/DDBJ databases">
        <title>Genomic Encyclopedia of Type Strains, Phase IV (KMG-IV): sequencing the most valuable type-strain genomes for metagenomic binning, comparative biology and taxonomic classification.</title>
        <authorList>
            <person name="Goeker M."/>
        </authorList>
    </citation>
    <scope>NUCLEOTIDE SEQUENCE [LARGE SCALE GENOMIC DNA]</scope>
    <source>
        <strain evidence="2 3">DSM 22198</strain>
    </source>
</reference>
<feature type="chain" id="PRO_5030894190" evidence="1">
    <location>
        <begin position="23"/>
        <end position="159"/>
    </location>
</feature>
<comment type="caution">
    <text evidence="2">The sequence shown here is derived from an EMBL/GenBank/DDBJ whole genome shotgun (WGS) entry which is preliminary data.</text>
</comment>
<feature type="signal peptide" evidence="1">
    <location>
        <begin position="1"/>
        <end position="22"/>
    </location>
</feature>
<proteinExistence type="predicted"/>
<sequence>MIRRLTAAAVAATALVSGALFAAPAFAAAGASGTVQLNSTVSLTCTVAVTDAGATLNILSGSSAVQVGSVVENCNDGAGYTITVASANNGTLKSSATGASAISYTTSYDGTSGSGSSFTVTRASAQFNKTSAMSVTVPANAQAIAGSYADTLTVTIAGK</sequence>
<name>A0A7X0B1C6_9PROT</name>
<evidence type="ECO:0000256" key="1">
    <source>
        <dbReference type="SAM" id="SignalP"/>
    </source>
</evidence>
<dbReference type="AlphaFoldDB" id="A0A7X0B1C6"/>
<keyword evidence="3" id="KW-1185">Reference proteome</keyword>
<dbReference type="RefSeq" id="WP_184805593.1">
    <property type="nucleotide sequence ID" value="NZ_JACIIZ010000014.1"/>
</dbReference>
<evidence type="ECO:0000313" key="3">
    <source>
        <dbReference type="Proteomes" id="UP000539175"/>
    </source>
</evidence>
<dbReference type="Proteomes" id="UP000539175">
    <property type="component" value="Unassembled WGS sequence"/>
</dbReference>
<evidence type="ECO:0000313" key="2">
    <source>
        <dbReference type="EMBL" id="MBB6253969.1"/>
    </source>
</evidence>
<protein>
    <submittedName>
        <fullName evidence="2">Spore coat protein U-like protein</fullName>
    </submittedName>
</protein>
<organism evidence="2 3">
    <name type="scientific">Nitrospirillum iridis</name>
    <dbReference type="NCBI Taxonomy" id="765888"/>
    <lineage>
        <taxon>Bacteria</taxon>
        <taxon>Pseudomonadati</taxon>
        <taxon>Pseudomonadota</taxon>
        <taxon>Alphaproteobacteria</taxon>
        <taxon>Rhodospirillales</taxon>
        <taxon>Azospirillaceae</taxon>
        <taxon>Nitrospirillum</taxon>
    </lineage>
</organism>
<keyword evidence="2" id="KW-0167">Capsid protein</keyword>
<gene>
    <name evidence="2" type="ORF">FHS74_004545</name>
</gene>